<dbReference type="EMBL" id="PDOA01000011">
    <property type="protein sequence ID" value="PWC27822.1"/>
    <property type="molecule type" value="Genomic_DNA"/>
</dbReference>
<dbReference type="InterPro" id="IPR035901">
    <property type="entry name" value="GIY-YIG_endonuc_sf"/>
</dbReference>
<dbReference type="CDD" id="cd10451">
    <property type="entry name" value="GIY-YIG_LuxR_like"/>
    <property type="match status" value="1"/>
</dbReference>
<dbReference type="OrthoDB" id="7270972at2"/>
<protein>
    <recommendedName>
        <fullName evidence="3">GIY-YIG nuclease family protein</fullName>
    </recommendedName>
</protein>
<proteinExistence type="predicted"/>
<evidence type="ECO:0000313" key="1">
    <source>
        <dbReference type="EMBL" id="PWC27822.1"/>
    </source>
</evidence>
<keyword evidence="2" id="KW-1185">Reference proteome</keyword>
<accession>A0A2U1V1P3</accession>
<organism evidence="1 2">
    <name type="scientific">Teichococcus aestuarii</name>
    <dbReference type="NCBI Taxonomy" id="568898"/>
    <lineage>
        <taxon>Bacteria</taxon>
        <taxon>Pseudomonadati</taxon>
        <taxon>Pseudomonadota</taxon>
        <taxon>Alphaproteobacteria</taxon>
        <taxon>Acetobacterales</taxon>
        <taxon>Roseomonadaceae</taxon>
        <taxon>Roseomonas</taxon>
    </lineage>
</organism>
<reference evidence="2" key="1">
    <citation type="submission" date="2017-10" db="EMBL/GenBank/DDBJ databases">
        <authorList>
            <person name="Toshchakov S.V."/>
            <person name="Goeva M.A."/>
        </authorList>
    </citation>
    <scope>NUCLEOTIDE SEQUENCE [LARGE SCALE GENOMIC DNA]</scope>
    <source>
        <strain evidence="2">JR1/69-1-13</strain>
    </source>
</reference>
<dbReference type="Proteomes" id="UP000245048">
    <property type="component" value="Unassembled WGS sequence"/>
</dbReference>
<sequence>MDRSARKAACAAYKERKPGYGVFAVICVATGETWVGQSRHLDTQQNSLWFTLRQGSCPYGALQTAWNVHGQGGFRFEELERLRDDFPALTRPSELRNRQSIWRERLRAAAL</sequence>
<evidence type="ECO:0008006" key="3">
    <source>
        <dbReference type="Google" id="ProtNLM"/>
    </source>
</evidence>
<dbReference type="AlphaFoldDB" id="A0A2U1V1P3"/>
<evidence type="ECO:0000313" key="2">
    <source>
        <dbReference type="Proteomes" id="UP000245048"/>
    </source>
</evidence>
<comment type="caution">
    <text evidence="1">The sequence shown here is derived from an EMBL/GenBank/DDBJ whole genome shotgun (WGS) entry which is preliminary data.</text>
</comment>
<dbReference type="Gene3D" id="3.40.1440.10">
    <property type="entry name" value="GIY-YIG endonuclease"/>
    <property type="match status" value="1"/>
</dbReference>
<name>A0A2U1V1P3_9PROT</name>
<gene>
    <name evidence="1" type="ORF">CR165_16120</name>
</gene>
<dbReference type="RefSeq" id="WP_109517975.1">
    <property type="nucleotide sequence ID" value="NZ_PDOA01000011.1"/>
</dbReference>